<dbReference type="KEGG" id="ope:PU634_08675"/>
<evidence type="ECO:0000256" key="5">
    <source>
        <dbReference type="ARBA" id="ARBA00023133"/>
    </source>
</evidence>
<dbReference type="InterPro" id="IPR033659">
    <property type="entry name" value="Ferrochelatase_N"/>
</dbReference>
<dbReference type="EC" id="4.98.1.1" evidence="9 10"/>
<dbReference type="GO" id="GO:0046872">
    <property type="term" value="F:metal ion binding"/>
    <property type="evidence" value="ECO:0007669"/>
    <property type="project" value="UniProtKB-KW"/>
</dbReference>
<evidence type="ECO:0000256" key="2">
    <source>
        <dbReference type="ARBA" id="ARBA00022490"/>
    </source>
</evidence>
<keyword evidence="12" id="KW-1185">Reference proteome</keyword>
<comment type="similarity">
    <text evidence="1 9 10">Belongs to the ferrochelatase family.</text>
</comment>
<evidence type="ECO:0000256" key="9">
    <source>
        <dbReference type="HAMAP-Rule" id="MF_00323"/>
    </source>
</evidence>
<keyword evidence="3 9" id="KW-0479">Metal-binding</keyword>
<dbReference type="GO" id="GO:0004325">
    <property type="term" value="F:ferrochelatase activity"/>
    <property type="evidence" value="ECO:0007669"/>
    <property type="project" value="UniProtKB-UniRule"/>
</dbReference>
<gene>
    <name evidence="9 11" type="primary">hemH</name>
    <name evidence="11" type="ORF">PU634_08675</name>
</gene>
<comment type="subcellular location">
    <subcellularLocation>
        <location evidence="9 10">Cytoplasm</location>
    </subcellularLocation>
</comment>
<organism evidence="11 12">
    <name type="scientific">Oceanimonas pelagia</name>
    <dbReference type="NCBI Taxonomy" id="3028314"/>
    <lineage>
        <taxon>Bacteria</taxon>
        <taxon>Pseudomonadati</taxon>
        <taxon>Pseudomonadota</taxon>
        <taxon>Gammaproteobacteria</taxon>
        <taxon>Aeromonadales</taxon>
        <taxon>Aeromonadaceae</taxon>
        <taxon>Oceanimonas</taxon>
    </lineage>
</organism>
<keyword evidence="5 9" id="KW-0350">Heme biosynthesis</keyword>
<dbReference type="HAMAP" id="MF_00323">
    <property type="entry name" value="Ferrochelatase"/>
    <property type="match status" value="1"/>
</dbReference>
<dbReference type="FunFam" id="3.40.50.1400:FF:000002">
    <property type="entry name" value="Ferrochelatase"/>
    <property type="match status" value="1"/>
</dbReference>
<feature type="binding site" evidence="9">
    <location>
        <position position="216"/>
    </location>
    <ligand>
        <name>Fe(2+)</name>
        <dbReference type="ChEBI" id="CHEBI:29033"/>
    </ligand>
</feature>
<dbReference type="EMBL" id="CP118224">
    <property type="protein sequence ID" value="WMC09204.1"/>
    <property type="molecule type" value="Genomic_DNA"/>
</dbReference>
<comment type="catalytic activity">
    <reaction evidence="8">
        <text>Fe-coproporphyrin III + 2 H(+) = coproporphyrin III + Fe(2+)</text>
        <dbReference type="Rhea" id="RHEA:49572"/>
        <dbReference type="ChEBI" id="CHEBI:15378"/>
        <dbReference type="ChEBI" id="CHEBI:29033"/>
        <dbReference type="ChEBI" id="CHEBI:68438"/>
        <dbReference type="ChEBI" id="CHEBI:131725"/>
        <dbReference type="EC" id="4.99.1.9"/>
    </reaction>
    <physiologicalReaction direction="right-to-left" evidence="8">
        <dbReference type="Rhea" id="RHEA:49574"/>
    </physiologicalReaction>
</comment>
<evidence type="ECO:0000256" key="10">
    <source>
        <dbReference type="RuleBase" id="RU000607"/>
    </source>
</evidence>
<keyword evidence="4 9" id="KW-0408">Iron</keyword>
<dbReference type="GO" id="GO:0005737">
    <property type="term" value="C:cytoplasm"/>
    <property type="evidence" value="ECO:0007669"/>
    <property type="project" value="UniProtKB-SubCell"/>
</dbReference>
<dbReference type="GO" id="GO:0006783">
    <property type="term" value="P:heme biosynthetic process"/>
    <property type="evidence" value="ECO:0007669"/>
    <property type="project" value="UniProtKB-UniRule"/>
</dbReference>
<evidence type="ECO:0000313" key="11">
    <source>
        <dbReference type="EMBL" id="WMC09204.1"/>
    </source>
</evidence>
<evidence type="ECO:0000256" key="4">
    <source>
        <dbReference type="ARBA" id="ARBA00023004"/>
    </source>
</evidence>
<dbReference type="PANTHER" id="PTHR11108">
    <property type="entry name" value="FERROCHELATASE"/>
    <property type="match status" value="1"/>
</dbReference>
<evidence type="ECO:0000256" key="8">
    <source>
        <dbReference type="ARBA" id="ARBA00024536"/>
    </source>
</evidence>
<dbReference type="AlphaFoldDB" id="A0AA50QAK7"/>
<feature type="binding site" evidence="9">
    <location>
        <position position="297"/>
    </location>
    <ligand>
        <name>Fe(2+)</name>
        <dbReference type="ChEBI" id="CHEBI:29033"/>
    </ligand>
</feature>
<dbReference type="Pfam" id="PF00762">
    <property type="entry name" value="Ferrochelatase"/>
    <property type="match status" value="1"/>
</dbReference>
<name>A0AA50QAK7_9GAMM</name>
<accession>A0AA50QAK7</accession>
<dbReference type="Proteomes" id="UP001223802">
    <property type="component" value="Chromosome"/>
</dbReference>
<dbReference type="CDD" id="cd03411">
    <property type="entry name" value="Ferrochelatase_N"/>
    <property type="match status" value="1"/>
</dbReference>
<comment type="pathway">
    <text evidence="9 10">Porphyrin-containing compound metabolism; protoheme biosynthesis; protoheme from protoporphyrin-IX: step 1/1.</text>
</comment>
<evidence type="ECO:0000256" key="6">
    <source>
        <dbReference type="ARBA" id="ARBA00023239"/>
    </source>
</evidence>
<comment type="catalytic activity">
    <reaction evidence="9 10">
        <text>heme b + 2 H(+) = protoporphyrin IX + Fe(2+)</text>
        <dbReference type="Rhea" id="RHEA:22584"/>
        <dbReference type="ChEBI" id="CHEBI:15378"/>
        <dbReference type="ChEBI" id="CHEBI:29033"/>
        <dbReference type="ChEBI" id="CHEBI:57306"/>
        <dbReference type="ChEBI" id="CHEBI:60344"/>
        <dbReference type="EC" id="4.98.1.1"/>
    </reaction>
</comment>
<dbReference type="InterPro" id="IPR019772">
    <property type="entry name" value="Ferrochelatase_AS"/>
</dbReference>
<dbReference type="NCBIfam" id="TIGR00109">
    <property type="entry name" value="hemH"/>
    <property type="match status" value="1"/>
</dbReference>
<keyword evidence="2 9" id="KW-0963">Cytoplasm</keyword>
<proteinExistence type="inferred from homology"/>
<comment type="function">
    <text evidence="9 10">Catalyzes the ferrous insertion into protoporphyrin IX.</text>
</comment>
<keyword evidence="7 9" id="KW-0627">Porphyrin biosynthesis</keyword>
<dbReference type="PANTHER" id="PTHR11108:SF1">
    <property type="entry name" value="FERROCHELATASE, MITOCHONDRIAL"/>
    <property type="match status" value="1"/>
</dbReference>
<evidence type="ECO:0000256" key="7">
    <source>
        <dbReference type="ARBA" id="ARBA00023244"/>
    </source>
</evidence>
<evidence type="ECO:0000256" key="1">
    <source>
        <dbReference type="ARBA" id="ARBA00007718"/>
    </source>
</evidence>
<protein>
    <recommendedName>
        <fullName evidence="9 10">Ferrochelatase</fullName>
        <ecNumber evidence="9 10">4.98.1.1</ecNumber>
    </recommendedName>
    <alternativeName>
        <fullName evidence="9">Heme synthase</fullName>
    </alternativeName>
    <alternativeName>
        <fullName evidence="9">Protoheme ferro-lyase</fullName>
    </alternativeName>
</protein>
<dbReference type="SUPFAM" id="SSF53800">
    <property type="entry name" value="Chelatase"/>
    <property type="match status" value="1"/>
</dbReference>
<keyword evidence="6 9" id="KW-0456">Lyase</keyword>
<sequence length="343" mass="38681">MVQAGPTRVRLFVVCIKAGNKVKTGVLLVNLGTPSAPTSAAVKAFLSQFLHDHRVVDLPRSLWCPLLHGIILPFRSPKVARLYQSIWWPEGSPLMVISRRQQAALQQALQDEGIDVPVALGMSYGEPSIGSAWQQLKDQGVDRVIVLPLYPQYSVSTTASVFDAWAKLMKQERLVPALRFVHDYHDFSGYIGALADSVRTHWQEHGRGDMLLLSYHGIPKRFENEGDPYGRQCHRTSELLAQELGLEPHQWRTTFQSRFGREEWLQPYTDETMARLPKEGIGKLDVICPAFAADCLETLEEIAEQNKDIFLKAGGEQYHYIPALNDNSAHIRMLVDLVCRELV</sequence>
<evidence type="ECO:0000256" key="3">
    <source>
        <dbReference type="ARBA" id="ARBA00022723"/>
    </source>
</evidence>
<dbReference type="Gene3D" id="3.40.50.1400">
    <property type="match status" value="2"/>
</dbReference>
<dbReference type="CDD" id="cd00419">
    <property type="entry name" value="Ferrochelatase_C"/>
    <property type="match status" value="1"/>
</dbReference>
<dbReference type="InterPro" id="IPR033644">
    <property type="entry name" value="Ferrochelatase_C"/>
</dbReference>
<dbReference type="PROSITE" id="PS00534">
    <property type="entry name" value="FERROCHELATASE"/>
    <property type="match status" value="1"/>
</dbReference>
<evidence type="ECO:0000313" key="12">
    <source>
        <dbReference type="Proteomes" id="UP001223802"/>
    </source>
</evidence>
<reference evidence="11 12" key="1">
    <citation type="submission" date="2023-02" db="EMBL/GenBank/DDBJ databases">
        <title>Complete genome sequence of a novel bacterium Oceanimonas sp. NTOU-MSR1 isolated from marine coast sediment.</title>
        <authorList>
            <person name="Yang H.-T."/>
            <person name="Chen Y.-L."/>
            <person name="Ho Y.-N."/>
        </authorList>
    </citation>
    <scope>NUCLEOTIDE SEQUENCE [LARGE SCALE GENOMIC DNA]</scope>
    <source>
        <strain evidence="11 12">NTOU-MSR1</strain>
    </source>
</reference>
<dbReference type="InterPro" id="IPR001015">
    <property type="entry name" value="Ferrochelatase"/>
</dbReference>